<dbReference type="InterPro" id="IPR028082">
    <property type="entry name" value="Peripla_BP_I"/>
</dbReference>
<dbReference type="SMART" id="SM00354">
    <property type="entry name" value="HTH_LACI"/>
    <property type="match status" value="1"/>
</dbReference>
<dbReference type="Gene3D" id="1.10.260.40">
    <property type="entry name" value="lambda repressor-like DNA-binding domains"/>
    <property type="match status" value="1"/>
</dbReference>
<evidence type="ECO:0000313" key="6">
    <source>
        <dbReference type="Proteomes" id="UP000321049"/>
    </source>
</evidence>
<keyword evidence="3" id="KW-0804">Transcription</keyword>
<organism evidence="5 6">
    <name type="scientific">Cellulomonas terrae</name>
    <dbReference type="NCBI Taxonomy" id="311234"/>
    <lineage>
        <taxon>Bacteria</taxon>
        <taxon>Bacillati</taxon>
        <taxon>Actinomycetota</taxon>
        <taxon>Actinomycetes</taxon>
        <taxon>Micrococcales</taxon>
        <taxon>Cellulomonadaceae</taxon>
        <taxon>Cellulomonas</taxon>
    </lineage>
</organism>
<proteinExistence type="predicted"/>
<dbReference type="Pfam" id="PF13377">
    <property type="entry name" value="Peripla_BP_3"/>
    <property type="match status" value="1"/>
</dbReference>
<evidence type="ECO:0000259" key="4">
    <source>
        <dbReference type="PROSITE" id="PS50932"/>
    </source>
</evidence>
<keyword evidence="2" id="KW-0238">DNA-binding</keyword>
<dbReference type="PANTHER" id="PTHR30146:SF138">
    <property type="entry name" value="TRANSCRIPTIONAL REGULATORY PROTEIN"/>
    <property type="match status" value="1"/>
</dbReference>
<evidence type="ECO:0000256" key="3">
    <source>
        <dbReference type="ARBA" id="ARBA00023163"/>
    </source>
</evidence>
<dbReference type="Pfam" id="PF00356">
    <property type="entry name" value="LacI"/>
    <property type="match status" value="1"/>
</dbReference>
<dbReference type="PANTHER" id="PTHR30146">
    <property type="entry name" value="LACI-RELATED TRANSCRIPTIONAL REPRESSOR"/>
    <property type="match status" value="1"/>
</dbReference>
<dbReference type="InterPro" id="IPR000843">
    <property type="entry name" value="HTH_LacI"/>
</dbReference>
<dbReference type="SUPFAM" id="SSF53822">
    <property type="entry name" value="Periplasmic binding protein-like I"/>
    <property type="match status" value="1"/>
</dbReference>
<dbReference type="PROSITE" id="PS50932">
    <property type="entry name" value="HTH_LACI_2"/>
    <property type="match status" value="1"/>
</dbReference>
<dbReference type="GO" id="GO:0003700">
    <property type="term" value="F:DNA-binding transcription factor activity"/>
    <property type="evidence" value="ECO:0007669"/>
    <property type="project" value="TreeGrafter"/>
</dbReference>
<dbReference type="AlphaFoldDB" id="A0A511JFF6"/>
<reference evidence="5 6" key="1">
    <citation type="submission" date="2019-07" db="EMBL/GenBank/DDBJ databases">
        <title>Whole genome shotgun sequence of Cellulomonas terrae NBRC 100819.</title>
        <authorList>
            <person name="Hosoyama A."/>
            <person name="Uohara A."/>
            <person name="Ohji S."/>
            <person name="Ichikawa N."/>
        </authorList>
    </citation>
    <scope>NUCLEOTIDE SEQUENCE [LARGE SCALE GENOMIC DNA]</scope>
    <source>
        <strain evidence="5 6">NBRC 100819</strain>
    </source>
</reference>
<accession>A0A511JFF6</accession>
<gene>
    <name evidence="5" type="ORF">CTE05_02570</name>
</gene>
<dbReference type="Gene3D" id="3.40.50.2300">
    <property type="match status" value="2"/>
</dbReference>
<dbReference type="SUPFAM" id="SSF47413">
    <property type="entry name" value="lambda repressor-like DNA-binding domains"/>
    <property type="match status" value="1"/>
</dbReference>
<feature type="domain" description="HTH lacI-type" evidence="4">
    <location>
        <begin position="43"/>
        <end position="98"/>
    </location>
</feature>
<keyword evidence="1" id="KW-0805">Transcription regulation</keyword>
<evidence type="ECO:0000256" key="1">
    <source>
        <dbReference type="ARBA" id="ARBA00023015"/>
    </source>
</evidence>
<dbReference type="InterPro" id="IPR046335">
    <property type="entry name" value="LacI/GalR-like_sensor"/>
</dbReference>
<dbReference type="EMBL" id="BJWH01000001">
    <property type="protein sequence ID" value="GEL96710.1"/>
    <property type="molecule type" value="Genomic_DNA"/>
</dbReference>
<comment type="caution">
    <text evidence="5">The sequence shown here is derived from an EMBL/GenBank/DDBJ whole genome shotgun (WGS) entry which is preliminary data.</text>
</comment>
<keyword evidence="6" id="KW-1185">Reference proteome</keyword>
<dbReference type="Proteomes" id="UP000321049">
    <property type="component" value="Unassembled WGS sequence"/>
</dbReference>
<dbReference type="InterPro" id="IPR010982">
    <property type="entry name" value="Lambda_DNA-bd_dom_sf"/>
</dbReference>
<sequence length="392" mass="40588">MRDGVILRVRWPLRQTCARCPRVASPAVPRRRTGGPTLSPQRPTLADVAAAAHVSVSTASLAFSGAGPIAAATRQRVLDAAAALDYSGPNPLGRQLRRGRSGIVGVVVGDSLRRSFRDPVAIQVLDGLVSTLGPLDLGVLLIPGSSDPSGPAVDPLLETAAMDVAVIMWGGTTDDPMLGALRRRGTPTVLVEGQHAPDVASVGIDDRGGMRQATEHLLALGHTRIATVTLPFDRCRGEGLVPPDEMDHLSWEITRRRLAGVTDAGVTPVAIWATPASLVEHGRSAGTALLTGPDRPTAIACQSDLLASGVVLAARELGLRVPEDVSVSGFDGLDLPWLAPDVLTTVVQPLAEKGAAVGHAVADFLSGAGPSTRELPVTLRIGTTTGPAPEVS</sequence>
<dbReference type="CDD" id="cd01392">
    <property type="entry name" value="HTH_LacI"/>
    <property type="match status" value="1"/>
</dbReference>
<evidence type="ECO:0000256" key="2">
    <source>
        <dbReference type="ARBA" id="ARBA00023125"/>
    </source>
</evidence>
<protein>
    <submittedName>
        <fullName evidence="5">Transcriptional regulator</fullName>
    </submittedName>
</protein>
<evidence type="ECO:0000313" key="5">
    <source>
        <dbReference type="EMBL" id="GEL96710.1"/>
    </source>
</evidence>
<dbReference type="CDD" id="cd06279">
    <property type="entry name" value="PBP1_LacI-like"/>
    <property type="match status" value="1"/>
</dbReference>
<name>A0A511JFF6_9CELL</name>
<dbReference type="GO" id="GO:0000976">
    <property type="term" value="F:transcription cis-regulatory region binding"/>
    <property type="evidence" value="ECO:0007669"/>
    <property type="project" value="TreeGrafter"/>
</dbReference>